<keyword evidence="2" id="KW-0472">Membrane</keyword>
<organism evidence="5 6">
    <name type="scientific">Nocardia arthritidis</name>
    <dbReference type="NCBI Taxonomy" id="228602"/>
    <lineage>
        <taxon>Bacteria</taxon>
        <taxon>Bacillati</taxon>
        <taxon>Actinomycetota</taxon>
        <taxon>Actinomycetes</taxon>
        <taxon>Mycobacteriales</taxon>
        <taxon>Nocardiaceae</taxon>
        <taxon>Nocardia</taxon>
    </lineage>
</organism>
<dbReference type="InterPro" id="IPR002656">
    <property type="entry name" value="Acyl_transf_3_dom"/>
</dbReference>
<dbReference type="InterPro" id="IPR043968">
    <property type="entry name" value="SGNH"/>
</dbReference>
<keyword evidence="2" id="KW-1133">Transmembrane helix</keyword>
<feature type="transmembrane region" description="Helical" evidence="2">
    <location>
        <begin position="58"/>
        <end position="78"/>
    </location>
</feature>
<sequence>MLAMVAAVDRGPGIRRAESRAAGARPERVFRSDIEGLRAVAVLAVVLFHAGLPGIGGGFVGVDTFFVISGFLITGMLWREVRDTGRVDLARFYGARARRLLPVAGIVLVVTGITAAALLPPLRARAVLGDGIASALYAGNYRLAVRGTDYLNADAPPSPFQHYWSLGVEEQFYLLWPAVILGIAWLLRRGGGRHARRTALPYFAVLVLISAASWSISLSWTRTSPPWAFFALPARAWELAAGGLIALSVPVWRRLPAPLSTVAGWLGLGSIVFGCVHLGSATPYPGTAALLPVAGTALVIVGGCGAPYFGVGRMLALPPMRALGRLSYSWYLWHWPVLTLAPAALGHPLGPMDSVGAVGLSGALAVLTLRLIENPIRFAAPLRRSAAHSLACGAAVTVAAGAVSTALLVLVPAPVGRGAAAEALTVTAEPTPSGESSPTVGPSPTADPAARLIAQVQAAIVASAETRAVPSNLTPALADAPGDRARVFDNGCVRSWRDLGQPECVAGDAGSATTVALVGDSHAAMWSPAFEKIAAQRNWRLETMSKVTCPLLELPIDSPYLGREYTECEQWRTLVMDRLRTERPRLIVMSMSRRYGADFGFTAYDPAWLDSLRRLVARLRATGAAVVVLGPIPDPHTTVPTCLSGHLDDALACAPTRSVAVNDAGIADEVAATEAGGGRYADLTALFCTADRCPLIAAKDLIYRDDNHLTVTYAETLAPVVAALVPRALVAG</sequence>
<dbReference type="GO" id="GO:0016747">
    <property type="term" value="F:acyltransferase activity, transferring groups other than amino-acyl groups"/>
    <property type="evidence" value="ECO:0007669"/>
    <property type="project" value="InterPro"/>
</dbReference>
<evidence type="ECO:0000256" key="1">
    <source>
        <dbReference type="SAM" id="MobiDB-lite"/>
    </source>
</evidence>
<evidence type="ECO:0000313" key="5">
    <source>
        <dbReference type="EMBL" id="QIS12591.1"/>
    </source>
</evidence>
<name>A0A6G9YHC2_9NOCA</name>
<feature type="transmembrane region" description="Helical" evidence="2">
    <location>
        <begin position="199"/>
        <end position="221"/>
    </location>
</feature>
<proteinExistence type="predicted"/>
<feature type="domain" description="Acyltransferase 3" evidence="3">
    <location>
        <begin position="33"/>
        <end position="356"/>
    </location>
</feature>
<feature type="transmembrane region" description="Helical" evidence="2">
    <location>
        <begin position="171"/>
        <end position="187"/>
    </location>
</feature>
<feature type="transmembrane region" description="Helical" evidence="2">
    <location>
        <begin position="355"/>
        <end position="373"/>
    </location>
</feature>
<dbReference type="EMBL" id="CP046172">
    <property type="protein sequence ID" value="QIS12591.1"/>
    <property type="molecule type" value="Genomic_DNA"/>
</dbReference>
<accession>A0A6G9YHC2</accession>
<evidence type="ECO:0000259" key="4">
    <source>
        <dbReference type="Pfam" id="PF19040"/>
    </source>
</evidence>
<feature type="transmembrane region" description="Helical" evidence="2">
    <location>
        <begin position="99"/>
        <end position="119"/>
    </location>
</feature>
<evidence type="ECO:0000256" key="2">
    <source>
        <dbReference type="SAM" id="Phobius"/>
    </source>
</evidence>
<dbReference type="Pfam" id="PF01757">
    <property type="entry name" value="Acyl_transf_3"/>
    <property type="match status" value="1"/>
</dbReference>
<feature type="domain" description="SGNH" evidence="4">
    <location>
        <begin position="500"/>
        <end position="722"/>
    </location>
</feature>
<feature type="transmembrane region" description="Helical" evidence="2">
    <location>
        <begin position="286"/>
        <end position="309"/>
    </location>
</feature>
<reference evidence="5 6" key="1">
    <citation type="journal article" date="2019" name="ACS Chem. Biol.">
        <title>Identification and Mobilization of a Cryptic Antibiotic Biosynthesis Gene Locus from a Human-Pathogenic Nocardia Isolate.</title>
        <authorList>
            <person name="Herisse M."/>
            <person name="Ishida K."/>
            <person name="Porter J.L."/>
            <person name="Howden B."/>
            <person name="Hertweck C."/>
            <person name="Stinear T.P."/>
            <person name="Pidot S.J."/>
        </authorList>
    </citation>
    <scope>NUCLEOTIDE SEQUENCE [LARGE SCALE GENOMIC DNA]</scope>
    <source>
        <strain evidence="5 6">AUSMDU00012717</strain>
    </source>
</reference>
<feature type="transmembrane region" description="Helical" evidence="2">
    <location>
        <begin position="227"/>
        <end position="247"/>
    </location>
</feature>
<dbReference type="GO" id="GO:0016020">
    <property type="term" value="C:membrane"/>
    <property type="evidence" value="ECO:0007669"/>
    <property type="project" value="TreeGrafter"/>
</dbReference>
<dbReference type="GO" id="GO:0009103">
    <property type="term" value="P:lipopolysaccharide biosynthetic process"/>
    <property type="evidence" value="ECO:0007669"/>
    <property type="project" value="TreeGrafter"/>
</dbReference>
<dbReference type="InterPro" id="IPR050879">
    <property type="entry name" value="Acyltransferase_3"/>
</dbReference>
<dbReference type="Pfam" id="PF19040">
    <property type="entry name" value="SGNH"/>
    <property type="match status" value="1"/>
</dbReference>
<dbReference type="KEGG" id="nah:F5544_23665"/>
<feature type="transmembrane region" description="Helical" evidence="2">
    <location>
        <begin position="330"/>
        <end position="349"/>
    </location>
</feature>
<feature type="transmembrane region" description="Helical" evidence="2">
    <location>
        <begin position="259"/>
        <end position="280"/>
    </location>
</feature>
<evidence type="ECO:0000259" key="3">
    <source>
        <dbReference type="Pfam" id="PF01757"/>
    </source>
</evidence>
<keyword evidence="6" id="KW-1185">Reference proteome</keyword>
<feature type="transmembrane region" description="Helical" evidence="2">
    <location>
        <begin position="385"/>
        <end position="411"/>
    </location>
</feature>
<dbReference type="SUPFAM" id="SSF52266">
    <property type="entry name" value="SGNH hydrolase"/>
    <property type="match status" value="1"/>
</dbReference>
<dbReference type="PANTHER" id="PTHR23028:SF53">
    <property type="entry name" value="ACYL_TRANSF_3 DOMAIN-CONTAINING PROTEIN"/>
    <property type="match status" value="1"/>
</dbReference>
<keyword evidence="5" id="KW-0808">Transferase</keyword>
<feature type="compositionally biased region" description="Polar residues" evidence="1">
    <location>
        <begin position="428"/>
        <end position="442"/>
    </location>
</feature>
<gene>
    <name evidence="5" type="ORF">F5544_23665</name>
</gene>
<dbReference type="Proteomes" id="UP000503540">
    <property type="component" value="Chromosome"/>
</dbReference>
<dbReference type="AlphaFoldDB" id="A0A6G9YHC2"/>
<feature type="region of interest" description="Disordered" evidence="1">
    <location>
        <begin position="427"/>
        <end position="447"/>
    </location>
</feature>
<keyword evidence="5" id="KW-0012">Acyltransferase</keyword>
<feature type="transmembrane region" description="Helical" evidence="2">
    <location>
        <begin position="35"/>
        <end position="52"/>
    </location>
</feature>
<keyword evidence="2" id="KW-0812">Transmembrane</keyword>
<evidence type="ECO:0000313" key="6">
    <source>
        <dbReference type="Proteomes" id="UP000503540"/>
    </source>
</evidence>
<protein>
    <submittedName>
        <fullName evidence="5">Acyltransferase family protein</fullName>
    </submittedName>
</protein>
<dbReference type="PANTHER" id="PTHR23028">
    <property type="entry name" value="ACETYLTRANSFERASE"/>
    <property type="match status" value="1"/>
</dbReference>